<dbReference type="AlphaFoldDB" id="A0AAW2ZNY4"/>
<dbReference type="Pfam" id="PF08631">
    <property type="entry name" value="SPO22"/>
    <property type="match status" value="1"/>
</dbReference>
<dbReference type="PANTHER" id="PTHR40375:SF2">
    <property type="entry name" value="SPORULATION-SPECIFIC PROTEIN 22"/>
    <property type="match status" value="1"/>
</dbReference>
<dbReference type="SUPFAM" id="SSF48452">
    <property type="entry name" value="TPR-like"/>
    <property type="match status" value="1"/>
</dbReference>
<gene>
    <name evidence="3" type="ORF">AKO1_000005</name>
</gene>
<comment type="caution">
    <text evidence="3">The sequence shown here is derived from an EMBL/GenBank/DDBJ whole genome shotgun (WGS) entry which is preliminary data.</text>
</comment>
<accession>A0AAW2ZNY4</accession>
<protein>
    <recommendedName>
        <fullName evidence="2">Protein ZIP4 homolog</fullName>
    </recommendedName>
</protein>
<organism evidence="3 4">
    <name type="scientific">Acrasis kona</name>
    <dbReference type="NCBI Taxonomy" id="1008807"/>
    <lineage>
        <taxon>Eukaryota</taxon>
        <taxon>Discoba</taxon>
        <taxon>Heterolobosea</taxon>
        <taxon>Tetramitia</taxon>
        <taxon>Eutetramitia</taxon>
        <taxon>Acrasidae</taxon>
        <taxon>Acrasis</taxon>
    </lineage>
</organism>
<sequence>MVVKKKQSIENVEQFCRYVDQLDKISEKNQQPSLDVNTTTIIDSIEKLVQTKLTNPDRTIQDALKSAASKLWNACVSRSQRKQNEPKDIQILFSRMRQVACDVITSSWKDNTQARHIECLRLYNRTAKSWRDASDLDKANKCYDNASNLADLISDRAMEEIISDMEQDEDQAIKEKQEALTSAYTFYMTRSQIHWESNQKELAMTSINKVKRFLEYLPAEIHNVSMTQYNNAVELHKSKNYDDAIVWLKECLEVSEKDPNRQVSKYSRTLRLLSNCYLEVKNVDHALNCIQLANKSYKTSPGLVLQTKIYIHMNREEEVNHSLVETVNHPETNLKM</sequence>
<reference evidence="3 4" key="1">
    <citation type="submission" date="2024-03" db="EMBL/GenBank/DDBJ databases">
        <title>The Acrasis kona genome and developmental transcriptomes reveal deep origins of eukaryotic multicellular pathways.</title>
        <authorList>
            <person name="Sheikh S."/>
            <person name="Fu C.-J."/>
            <person name="Brown M.W."/>
            <person name="Baldauf S.L."/>
        </authorList>
    </citation>
    <scope>NUCLEOTIDE SEQUENCE [LARGE SCALE GENOMIC DNA]</scope>
    <source>
        <strain evidence="3 4">ATCC MYA-3509</strain>
    </source>
</reference>
<dbReference type="GO" id="GO:0051321">
    <property type="term" value="P:meiotic cell cycle"/>
    <property type="evidence" value="ECO:0007669"/>
    <property type="project" value="UniProtKB-KW"/>
</dbReference>
<dbReference type="GO" id="GO:0090173">
    <property type="term" value="P:regulation of synaptonemal complex assembly"/>
    <property type="evidence" value="ECO:0007669"/>
    <property type="project" value="InterPro"/>
</dbReference>
<dbReference type="PANTHER" id="PTHR40375">
    <property type="entry name" value="SPORULATION-SPECIFIC PROTEIN 22"/>
    <property type="match status" value="1"/>
</dbReference>
<dbReference type="InterPro" id="IPR013940">
    <property type="entry name" value="Spo22/ZIP4/TEX11"/>
</dbReference>
<dbReference type="EMBL" id="JAOPGA020001814">
    <property type="protein sequence ID" value="KAL0491561.1"/>
    <property type="molecule type" value="Genomic_DNA"/>
</dbReference>
<dbReference type="InterPro" id="IPR039057">
    <property type="entry name" value="Spo22/ZIP4"/>
</dbReference>
<name>A0AAW2ZNY4_9EUKA</name>
<proteinExistence type="predicted"/>
<dbReference type="Proteomes" id="UP001431209">
    <property type="component" value="Unassembled WGS sequence"/>
</dbReference>
<evidence type="ECO:0000256" key="2">
    <source>
        <dbReference type="ARBA" id="ARBA00031845"/>
    </source>
</evidence>
<evidence type="ECO:0000313" key="3">
    <source>
        <dbReference type="EMBL" id="KAL0491561.1"/>
    </source>
</evidence>
<evidence type="ECO:0000256" key="1">
    <source>
        <dbReference type="ARBA" id="ARBA00023254"/>
    </source>
</evidence>
<keyword evidence="1" id="KW-0469">Meiosis</keyword>
<keyword evidence="4" id="KW-1185">Reference proteome</keyword>
<dbReference type="InterPro" id="IPR011990">
    <property type="entry name" value="TPR-like_helical_dom_sf"/>
</dbReference>
<evidence type="ECO:0000313" key="4">
    <source>
        <dbReference type="Proteomes" id="UP001431209"/>
    </source>
</evidence>
<dbReference type="Gene3D" id="1.25.40.10">
    <property type="entry name" value="Tetratricopeptide repeat domain"/>
    <property type="match status" value="1"/>
</dbReference>